<dbReference type="AlphaFoldDB" id="A0AAW2RE06"/>
<dbReference type="EMBL" id="JACGWJ010000013">
    <property type="protein sequence ID" value="KAL0378381.1"/>
    <property type="molecule type" value="Genomic_DNA"/>
</dbReference>
<proteinExistence type="predicted"/>
<evidence type="ECO:0000256" key="1">
    <source>
        <dbReference type="SAM" id="MobiDB-lite"/>
    </source>
</evidence>
<feature type="compositionally biased region" description="Basic and acidic residues" evidence="1">
    <location>
        <begin position="9"/>
        <end position="29"/>
    </location>
</feature>
<accession>A0AAW2RE06</accession>
<protein>
    <submittedName>
        <fullName evidence="2">Uncharacterized protein</fullName>
    </submittedName>
</protein>
<organism evidence="2">
    <name type="scientific">Sesamum radiatum</name>
    <name type="common">Black benniseed</name>
    <dbReference type="NCBI Taxonomy" id="300843"/>
    <lineage>
        <taxon>Eukaryota</taxon>
        <taxon>Viridiplantae</taxon>
        <taxon>Streptophyta</taxon>
        <taxon>Embryophyta</taxon>
        <taxon>Tracheophyta</taxon>
        <taxon>Spermatophyta</taxon>
        <taxon>Magnoliopsida</taxon>
        <taxon>eudicotyledons</taxon>
        <taxon>Gunneridae</taxon>
        <taxon>Pentapetalae</taxon>
        <taxon>asterids</taxon>
        <taxon>lamiids</taxon>
        <taxon>Lamiales</taxon>
        <taxon>Pedaliaceae</taxon>
        <taxon>Sesamum</taxon>
    </lineage>
</organism>
<comment type="caution">
    <text evidence="2">The sequence shown here is derived from an EMBL/GenBank/DDBJ whole genome shotgun (WGS) entry which is preliminary data.</text>
</comment>
<feature type="region of interest" description="Disordered" evidence="1">
    <location>
        <begin position="1"/>
        <end position="29"/>
    </location>
</feature>
<evidence type="ECO:0000313" key="2">
    <source>
        <dbReference type="EMBL" id="KAL0378381.1"/>
    </source>
</evidence>
<reference evidence="2" key="1">
    <citation type="submission" date="2020-06" db="EMBL/GenBank/DDBJ databases">
        <authorList>
            <person name="Li T."/>
            <person name="Hu X."/>
            <person name="Zhang T."/>
            <person name="Song X."/>
            <person name="Zhang H."/>
            <person name="Dai N."/>
            <person name="Sheng W."/>
            <person name="Hou X."/>
            <person name="Wei L."/>
        </authorList>
    </citation>
    <scope>NUCLEOTIDE SEQUENCE</scope>
    <source>
        <strain evidence="2">G02</strain>
        <tissue evidence="2">Leaf</tissue>
    </source>
</reference>
<sequence>MKGSALEPLPKETPRPLIGRRSEANDPPRKDVIQMIAGGPIGGDSHRAGKPQVQEAHKATLKKVLDVETLEDTLLIQFG</sequence>
<gene>
    <name evidence="2" type="ORF">Sradi_3143600</name>
</gene>
<name>A0AAW2RE06_SESRA</name>
<reference evidence="2" key="2">
    <citation type="journal article" date="2024" name="Plant">
        <title>Genomic evolution and insights into agronomic trait innovations of Sesamum species.</title>
        <authorList>
            <person name="Miao H."/>
            <person name="Wang L."/>
            <person name="Qu L."/>
            <person name="Liu H."/>
            <person name="Sun Y."/>
            <person name="Le M."/>
            <person name="Wang Q."/>
            <person name="Wei S."/>
            <person name="Zheng Y."/>
            <person name="Lin W."/>
            <person name="Duan Y."/>
            <person name="Cao H."/>
            <person name="Xiong S."/>
            <person name="Wang X."/>
            <person name="Wei L."/>
            <person name="Li C."/>
            <person name="Ma Q."/>
            <person name="Ju M."/>
            <person name="Zhao R."/>
            <person name="Li G."/>
            <person name="Mu C."/>
            <person name="Tian Q."/>
            <person name="Mei H."/>
            <person name="Zhang T."/>
            <person name="Gao T."/>
            <person name="Zhang H."/>
        </authorList>
    </citation>
    <scope>NUCLEOTIDE SEQUENCE</scope>
    <source>
        <strain evidence="2">G02</strain>
    </source>
</reference>